<name>A0ABP7AL42_9ACTN</name>
<gene>
    <name evidence="1" type="ORF">GCM10022223_61690</name>
</gene>
<dbReference type="Proteomes" id="UP001501074">
    <property type="component" value="Unassembled WGS sequence"/>
</dbReference>
<organism evidence="1 2">
    <name type="scientific">Kineosporia mesophila</name>
    <dbReference type="NCBI Taxonomy" id="566012"/>
    <lineage>
        <taxon>Bacteria</taxon>
        <taxon>Bacillati</taxon>
        <taxon>Actinomycetota</taxon>
        <taxon>Actinomycetes</taxon>
        <taxon>Kineosporiales</taxon>
        <taxon>Kineosporiaceae</taxon>
        <taxon>Kineosporia</taxon>
    </lineage>
</organism>
<keyword evidence="2" id="KW-1185">Reference proteome</keyword>
<sequence>MLLPGLESLHRAWLGDEDEFQERLQFALLRCATDARARAVVAEDEVIAWEGGPGAAVISRSRSYPHTVMHVHDGVTGEHLYSSALWPDEEPWSLNAPQHAESLRLTAPDGVPA</sequence>
<evidence type="ECO:0000313" key="1">
    <source>
        <dbReference type="EMBL" id="GAA3634968.1"/>
    </source>
</evidence>
<dbReference type="EMBL" id="BAAAZO010000012">
    <property type="protein sequence ID" value="GAA3634968.1"/>
    <property type="molecule type" value="Genomic_DNA"/>
</dbReference>
<reference evidence="2" key="1">
    <citation type="journal article" date="2019" name="Int. J. Syst. Evol. Microbiol.">
        <title>The Global Catalogue of Microorganisms (GCM) 10K type strain sequencing project: providing services to taxonomists for standard genome sequencing and annotation.</title>
        <authorList>
            <consortium name="The Broad Institute Genomics Platform"/>
            <consortium name="The Broad Institute Genome Sequencing Center for Infectious Disease"/>
            <person name="Wu L."/>
            <person name="Ma J."/>
        </authorList>
    </citation>
    <scope>NUCLEOTIDE SEQUENCE [LARGE SCALE GENOMIC DNA]</scope>
    <source>
        <strain evidence="2">JCM 16902</strain>
    </source>
</reference>
<protein>
    <submittedName>
        <fullName evidence="1">Uncharacterized protein</fullName>
    </submittedName>
</protein>
<comment type="caution">
    <text evidence="1">The sequence shown here is derived from an EMBL/GenBank/DDBJ whole genome shotgun (WGS) entry which is preliminary data.</text>
</comment>
<accession>A0ABP7AL42</accession>
<proteinExistence type="predicted"/>
<evidence type="ECO:0000313" key="2">
    <source>
        <dbReference type="Proteomes" id="UP001501074"/>
    </source>
</evidence>